<sequence>MGPLIYEIDPHKCTECVGHFNEPQCQQVCPVSCIPLDPAWHESKEQLQAKYERLQAELAAAAAAKAQ</sequence>
<evidence type="ECO:0000259" key="1">
    <source>
        <dbReference type="PROSITE" id="PS51379"/>
    </source>
</evidence>
<dbReference type="PROSITE" id="PS51379">
    <property type="entry name" value="4FE4S_FER_2"/>
    <property type="match status" value="1"/>
</dbReference>
<name>A0A127QE69_9BURK</name>
<organism evidence="2 3">
    <name type="scientific">Collimonas arenae</name>
    <dbReference type="NCBI Taxonomy" id="279058"/>
    <lineage>
        <taxon>Bacteria</taxon>
        <taxon>Pseudomonadati</taxon>
        <taxon>Pseudomonadota</taxon>
        <taxon>Betaproteobacteria</taxon>
        <taxon>Burkholderiales</taxon>
        <taxon>Oxalobacteraceae</taxon>
        <taxon>Collimonas</taxon>
    </lineage>
</organism>
<keyword evidence="3" id="KW-1185">Reference proteome</keyword>
<dbReference type="AlphaFoldDB" id="A0A127QE69"/>
<feature type="domain" description="4Fe-4S ferredoxin-type" evidence="1">
    <location>
        <begin position="4"/>
        <end position="39"/>
    </location>
</feature>
<proteinExistence type="predicted"/>
<accession>A0A127QE69</accession>
<dbReference type="EMBL" id="CP013235">
    <property type="protein sequence ID" value="AMP08357.1"/>
    <property type="molecule type" value="Genomic_DNA"/>
</dbReference>
<dbReference type="PATRIC" id="fig|279058.17.peg.591"/>
<dbReference type="SUPFAM" id="SSF54862">
    <property type="entry name" value="4Fe-4S ferredoxins"/>
    <property type="match status" value="1"/>
</dbReference>
<reference evidence="2 3" key="1">
    <citation type="submission" date="2015-11" db="EMBL/GenBank/DDBJ databases">
        <title>Exploring the genomic traits of fungus-feeding bacterial genus Collimonas.</title>
        <authorList>
            <person name="Song C."/>
            <person name="Schmidt R."/>
            <person name="de Jager V."/>
            <person name="Krzyzanowska D."/>
            <person name="Jongedijk E."/>
            <person name="Cankar K."/>
            <person name="Beekwilder J."/>
            <person name="van Veen A."/>
            <person name="de Boer W."/>
            <person name="van Veen J.A."/>
            <person name="Garbeva P."/>
        </authorList>
    </citation>
    <scope>NUCLEOTIDE SEQUENCE [LARGE SCALE GENOMIC DNA]</scope>
    <source>
        <strain evidence="2 3">Ter282</strain>
    </source>
</reference>
<dbReference type="Proteomes" id="UP000071778">
    <property type="component" value="Chromosome"/>
</dbReference>
<evidence type="ECO:0000313" key="3">
    <source>
        <dbReference type="Proteomes" id="UP000071778"/>
    </source>
</evidence>
<gene>
    <name evidence="2" type="ORF">CAter282_0541</name>
</gene>
<protein>
    <submittedName>
        <fullName evidence="2">Putative ferredoxin</fullName>
    </submittedName>
</protein>
<evidence type="ECO:0000313" key="2">
    <source>
        <dbReference type="EMBL" id="AMP08357.1"/>
    </source>
</evidence>
<dbReference type="InterPro" id="IPR017896">
    <property type="entry name" value="4Fe4S_Fe-S-bd"/>
</dbReference>
<dbReference type="Gene3D" id="3.30.70.20">
    <property type="match status" value="1"/>
</dbReference>